<keyword evidence="5" id="KW-0997">Cell inner membrane</keyword>
<dbReference type="AlphaFoldDB" id="A0A0H3ABP6"/>
<feature type="transmembrane region" description="Helical" evidence="9">
    <location>
        <begin position="176"/>
        <end position="202"/>
    </location>
</feature>
<dbReference type="Pfam" id="PF01061">
    <property type="entry name" value="ABC2_membrane"/>
    <property type="match status" value="1"/>
</dbReference>
<dbReference type="PANTHER" id="PTHR30413">
    <property type="entry name" value="INNER MEMBRANE TRANSPORT PERMEASE"/>
    <property type="match status" value="1"/>
</dbReference>
<evidence type="ECO:0000313" key="12">
    <source>
        <dbReference type="Proteomes" id="UP000009173"/>
    </source>
</evidence>
<feature type="transmembrane region" description="Helical" evidence="9">
    <location>
        <begin position="62"/>
        <end position="87"/>
    </location>
</feature>
<comment type="subcellular location">
    <subcellularLocation>
        <location evidence="1">Cell inner membrane</location>
        <topology evidence="1">Multi-pass membrane protein</topology>
    </subcellularLocation>
    <subcellularLocation>
        <location evidence="9">Cell membrane</location>
        <topology evidence="9">Multi-pass membrane protein</topology>
    </subcellularLocation>
</comment>
<evidence type="ECO:0000256" key="2">
    <source>
        <dbReference type="ARBA" id="ARBA00007783"/>
    </source>
</evidence>
<name>A0A0H3ABP6_NITV4</name>
<keyword evidence="11" id="KW-0614">Plasmid</keyword>
<evidence type="ECO:0000313" key="11">
    <source>
        <dbReference type="EMBL" id="ABM30042.1"/>
    </source>
</evidence>
<evidence type="ECO:0000256" key="7">
    <source>
        <dbReference type="ARBA" id="ARBA00022989"/>
    </source>
</evidence>
<dbReference type="HOGENOM" id="CLU_060703_1_1_7"/>
<dbReference type="InterPro" id="IPR013525">
    <property type="entry name" value="ABC2_TM"/>
</dbReference>
<dbReference type="GO" id="GO:0005886">
    <property type="term" value="C:plasma membrane"/>
    <property type="evidence" value="ECO:0007669"/>
    <property type="project" value="UniProtKB-SubCell"/>
</dbReference>
<proteinExistence type="inferred from homology"/>
<organism evidence="11 12">
    <name type="scientific">Nitratidesulfovibrio vulgaris (strain DP4)</name>
    <name type="common">Desulfovibrio vulgaris</name>
    <dbReference type="NCBI Taxonomy" id="391774"/>
    <lineage>
        <taxon>Bacteria</taxon>
        <taxon>Pseudomonadati</taxon>
        <taxon>Thermodesulfobacteriota</taxon>
        <taxon>Desulfovibrionia</taxon>
        <taxon>Desulfovibrionales</taxon>
        <taxon>Desulfovibrionaceae</taxon>
        <taxon>Nitratidesulfovibrio</taxon>
    </lineage>
</organism>
<feature type="domain" description="ABC transmembrane type-2" evidence="10">
    <location>
        <begin position="63"/>
        <end position="286"/>
    </location>
</feature>
<evidence type="ECO:0000256" key="9">
    <source>
        <dbReference type="RuleBase" id="RU361157"/>
    </source>
</evidence>
<dbReference type="GO" id="GO:0140359">
    <property type="term" value="F:ABC-type transporter activity"/>
    <property type="evidence" value="ECO:0007669"/>
    <property type="project" value="InterPro"/>
</dbReference>
<evidence type="ECO:0000256" key="5">
    <source>
        <dbReference type="ARBA" id="ARBA00022519"/>
    </source>
</evidence>
<dbReference type="Proteomes" id="UP000009173">
    <property type="component" value="Plasmid pDVUL01"/>
</dbReference>
<evidence type="ECO:0000256" key="8">
    <source>
        <dbReference type="ARBA" id="ARBA00023136"/>
    </source>
</evidence>
<keyword evidence="7 9" id="KW-1133">Transmembrane helix</keyword>
<keyword evidence="8 9" id="KW-0472">Membrane</keyword>
<evidence type="ECO:0000256" key="4">
    <source>
        <dbReference type="ARBA" id="ARBA00022475"/>
    </source>
</evidence>
<dbReference type="KEGG" id="dvl:Dvul_3031"/>
<comment type="similarity">
    <text evidence="2 9">Belongs to the ABC-2 integral membrane protein family.</text>
</comment>
<geneLocation type="plasmid" evidence="11 12">
    <name>pDVUL01</name>
</geneLocation>
<accession>A0A0H3ABP6</accession>
<reference evidence="12" key="1">
    <citation type="journal article" date="2009" name="Environ. Microbiol.">
        <title>Contribution of mobile genetic elements to Desulfovibrio vulgaris genome plasticity.</title>
        <authorList>
            <person name="Walker C.B."/>
            <person name="Stolyar S."/>
            <person name="Chivian D."/>
            <person name="Pinel N."/>
            <person name="Gabster J.A."/>
            <person name="Dehal P.S."/>
            <person name="He Z."/>
            <person name="Yang Z.K."/>
            <person name="Yen H.C."/>
            <person name="Zhou J."/>
            <person name="Wall J.D."/>
            <person name="Hazen T.C."/>
            <person name="Arkin A.P."/>
            <person name="Stahl D.A."/>
        </authorList>
    </citation>
    <scope>NUCLEOTIDE SEQUENCE [LARGE SCALE GENOMIC DNA]</scope>
    <source>
        <strain evidence="12">DP4</strain>
        <plasmid evidence="12">Plasmid pDVUL01</plasmid>
    </source>
</reference>
<feature type="transmembrane region" description="Helical" evidence="9">
    <location>
        <begin position="263"/>
        <end position="283"/>
    </location>
</feature>
<dbReference type="InterPro" id="IPR047817">
    <property type="entry name" value="ABC2_TM_bact-type"/>
</dbReference>
<dbReference type="GO" id="GO:0015920">
    <property type="term" value="P:lipopolysaccharide transport"/>
    <property type="evidence" value="ECO:0007669"/>
    <property type="project" value="TreeGrafter"/>
</dbReference>
<dbReference type="PANTHER" id="PTHR30413:SF8">
    <property type="entry name" value="TRANSPORT PERMEASE PROTEIN"/>
    <property type="match status" value="1"/>
</dbReference>
<gene>
    <name evidence="11" type="ordered locus">Dvul_3031</name>
</gene>
<keyword evidence="4 9" id="KW-1003">Cell membrane</keyword>
<evidence type="ECO:0000256" key="6">
    <source>
        <dbReference type="ARBA" id="ARBA00022692"/>
    </source>
</evidence>
<protein>
    <recommendedName>
        <fullName evidence="9">Transport permease protein</fullName>
    </recommendedName>
</protein>
<evidence type="ECO:0000259" key="10">
    <source>
        <dbReference type="PROSITE" id="PS51012"/>
    </source>
</evidence>
<feature type="transmembrane region" description="Helical" evidence="9">
    <location>
        <begin position="136"/>
        <end position="164"/>
    </location>
</feature>
<evidence type="ECO:0000256" key="3">
    <source>
        <dbReference type="ARBA" id="ARBA00022448"/>
    </source>
</evidence>
<keyword evidence="6 9" id="KW-0812">Transmembrane</keyword>
<dbReference type="EMBL" id="CP000528">
    <property type="protein sequence ID" value="ABM30042.1"/>
    <property type="molecule type" value="Genomic_DNA"/>
</dbReference>
<keyword evidence="3 9" id="KW-0813">Transport</keyword>
<feature type="transmembrane region" description="Helical" evidence="9">
    <location>
        <begin position="99"/>
        <end position="124"/>
    </location>
</feature>
<feature type="transmembrane region" description="Helical" evidence="9">
    <location>
        <begin position="209"/>
        <end position="227"/>
    </location>
</feature>
<dbReference type="PROSITE" id="PS51012">
    <property type="entry name" value="ABC_TM2"/>
    <property type="match status" value="1"/>
</dbReference>
<sequence length="294" mass="32625">MKEHISACKGPLASHTITCVSSRRGTSLTHNPVTLLRTLVARRDLFMQLLRRDIAARYRGTCLGWLWVLATPVLVLGVYTFVFGVIYQASRFSGGVGDYALMLFCGFVPWWLFAEVTGGAPTLIQARPSFVQKMCFPLEILPVVHLGVSLFNSLAALVILLAALAMKGMPFHLTLLWIPALYVPLCLWSLGGAFLLSALGVFLRDMQHAVSVALQLLFFATPIVYQLDMVPEQWRFLLRCNPMTEIVEAFRHVIYFGQAPEPVSLGIVTVLGACVLWVGHLVFMQARKAFADVL</sequence>
<evidence type="ECO:0000256" key="1">
    <source>
        <dbReference type="ARBA" id="ARBA00004429"/>
    </source>
</evidence>